<dbReference type="EMBL" id="MG882215">
    <property type="protein sequence ID" value="AVN68119.1"/>
    <property type="molecule type" value="Genomic_DNA"/>
</dbReference>
<protein>
    <recommendedName>
        <fullName evidence="12">ATP synthase complex subunit 8</fullName>
    </recommendedName>
</protein>
<dbReference type="GO" id="GO:0015078">
    <property type="term" value="F:proton transmembrane transporter activity"/>
    <property type="evidence" value="ECO:0007669"/>
    <property type="project" value="InterPro"/>
</dbReference>
<evidence type="ECO:0000256" key="7">
    <source>
        <dbReference type="ARBA" id="ARBA00022781"/>
    </source>
</evidence>
<keyword evidence="11 13" id="KW-0472">Membrane</keyword>
<gene>
    <name evidence="14" type="primary">atp8</name>
</gene>
<organism evidence="14">
    <name type="scientific">Anaplecta calosoma</name>
    <dbReference type="NCBI Taxonomy" id="1554546"/>
    <lineage>
        <taxon>Eukaryota</taxon>
        <taxon>Metazoa</taxon>
        <taxon>Ecdysozoa</taxon>
        <taxon>Arthropoda</taxon>
        <taxon>Hexapoda</taxon>
        <taxon>Insecta</taxon>
        <taxon>Pterygota</taxon>
        <taxon>Neoptera</taxon>
        <taxon>Polyneoptera</taxon>
        <taxon>Dictyoptera</taxon>
        <taxon>Blattodea</taxon>
        <taxon>Blattoidea</taxon>
        <taxon>Anaplectidae</taxon>
        <taxon>Anaplecta</taxon>
    </lineage>
</organism>
<geneLocation type="mitochondrion" evidence="14"/>
<name>A0A2P1H9C1_9NEOP</name>
<evidence type="ECO:0000256" key="2">
    <source>
        <dbReference type="ARBA" id="ARBA00008892"/>
    </source>
</evidence>
<comment type="subunit">
    <text evidence="3">F-type ATPases have 2 components, CF(1) - the catalytic core - and CF(0) - the membrane proton channel.</text>
</comment>
<sequence length="52" mass="6375">MPQMMPLSWLMLFMLFSATFVVFNIMSYFNFNYIPQKNSKKEILSKKTSWKW</sequence>
<comment type="similarity">
    <text evidence="2 12">Belongs to the ATPase protein 8 family.</text>
</comment>
<evidence type="ECO:0000256" key="10">
    <source>
        <dbReference type="ARBA" id="ARBA00023128"/>
    </source>
</evidence>
<evidence type="ECO:0000256" key="1">
    <source>
        <dbReference type="ARBA" id="ARBA00004304"/>
    </source>
</evidence>
<evidence type="ECO:0000256" key="11">
    <source>
        <dbReference type="ARBA" id="ARBA00023136"/>
    </source>
</evidence>
<evidence type="ECO:0000256" key="13">
    <source>
        <dbReference type="SAM" id="Phobius"/>
    </source>
</evidence>
<dbReference type="InterPro" id="IPR001421">
    <property type="entry name" value="ATP8_metazoa"/>
</dbReference>
<evidence type="ECO:0000256" key="6">
    <source>
        <dbReference type="ARBA" id="ARBA00022692"/>
    </source>
</evidence>
<keyword evidence="4 12" id="KW-0813">Transport</keyword>
<feature type="transmembrane region" description="Helical" evidence="13">
    <location>
        <begin position="6"/>
        <end position="31"/>
    </location>
</feature>
<evidence type="ECO:0000256" key="8">
    <source>
        <dbReference type="ARBA" id="ARBA00022989"/>
    </source>
</evidence>
<reference evidence="14" key="1">
    <citation type="journal article" date="2018" name="Mol. Biol. Evol.">
        <title>Transoceanic dispersal and plate tectonics shaped global cockroach distributions: evidence from mitochondrial phylogenomics.</title>
        <authorList>
            <person name="Bourguignon T."/>
            <person name="Qian T."/>
            <person name="Ho S.Y.W."/>
            <person name="Juna F."/>
            <person name="Wang Z."/>
            <person name="Arab D.A."/>
            <person name="Cameron S.L."/>
            <person name="Walker J."/>
            <person name="Rentz D."/>
            <person name="Evans T.A."/>
            <person name="Lo N."/>
        </authorList>
    </citation>
    <scope>NUCLEOTIDE SEQUENCE</scope>
</reference>
<keyword evidence="9 12" id="KW-0406">Ion transport</keyword>
<dbReference type="Pfam" id="PF00895">
    <property type="entry name" value="ATP-synt_8"/>
    <property type="match status" value="1"/>
</dbReference>
<keyword evidence="6 12" id="KW-0812">Transmembrane</keyword>
<evidence type="ECO:0000256" key="4">
    <source>
        <dbReference type="ARBA" id="ARBA00022448"/>
    </source>
</evidence>
<keyword evidence="8 13" id="KW-1133">Transmembrane helix</keyword>
<evidence type="ECO:0000313" key="14">
    <source>
        <dbReference type="EMBL" id="AVN68119.1"/>
    </source>
</evidence>
<proteinExistence type="inferred from homology"/>
<dbReference type="AlphaFoldDB" id="A0A2P1H9C1"/>
<evidence type="ECO:0000256" key="12">
    <source>
        <dbReference type="RuleBase" id="RU003661"/>
    </source>
</evidence>
<dbReference type="GO" id="GO:0015986">
    <property type="term" value="P:proton motive force-driven ATP synthesis"/>
    <property type="evidence" value="ECO:0007669"/>
    <property type="project" value="InterPro"/>
</dbReference>
<keyword evidence="7 12" id="KW-0375">Hydrogen ion transport</keyword>
<keyword evidence="5 12" id="KW-0138">CF(0)</keyword>
<evidence type="ECO:0000256" key="3">
    <source>
        <dbReference type="ARBA" id="ARBA00011291"/>
    </source>
</evidence>
<accession>A0A2P1H9C1</accession>
<dbReference type="GO" id="GO:0045259">
    <property type="term" value="C:proton-transporting ATP synthase complex"/>
    <property type="evidence" value="ECO:0007669"/>
    <property type="project" value="UniProtKB-KW"/>
</dbReference>
<comment type="subcellular location">
    <subcellularLocation>
        <location evidence="1 12">Mitochondrion membrane</location>
        <topology evidence="1 12">Single-pass membrane protein</topology>
    </subcellularLocation>
</comment>
<keyword evidence="10 12" id="KW-0496">Mitochondrion</keyword>
<dbReference type="GO" id="GO:0031966">
    <property type="term" value="C:mitochondrial membrane"/>
    <property type="evidence" value="ECO:0007669"/>
    <property type="project" value="UniProtKB-SubCell"/>
</dbReference>
<evidence type="ECO:0000256" key="9">
    <source>
        <dbReference type="ARBA" id="ARBA00023065"/>
    </source>
</evidence>
<evidence type="ECO:0000256" key="5">
    <source>
        <dbReference type="ARBA" id="ARBA00022547"/>
    </source>
</evidence>